<reference evidence="6 7" key="1">
    <citation type="journal article" date="2013" name="ISME J.">
        <title>Comparative genomics of pathogenic lineages of Vibrio nigripulchritudo identifies virulence-associated traits.</title>
        <authorList>
            <person name="Goudenege D."/>
            <person name="Labreuche Y."/>
            <person name="Krin E."/>
            <person name="Ansquer D."/>
            <person name="Mangenot S."/>
            <person name="Calteau A."/>
            <person name="Medigue C."/>
            <person name="Mazel D."/>
            <person name="Polz M.F."/>
            <person name="Le Roux F."/>
        </authorList>
    </citation>
    <scope>NUCLEOTIDE SEQUENCE [LARGE SCALE GENOMIC DNA]</scope>
    <source>
        <strain evidence="6 7">SOn1</strain>
    </source>
</reference>
<feature type="transmembrane region" description="Helical" evidence="4">
    <location>
        <begin position="181"/>
        <end position="200"/>
    </location>
</feature>
<evidence type="ECO:0000256" key="1">
    <source>
        <dbReference type="ARBA" id="ARBA00023015"/>
    </source>
</evidence>
<evidence type="ECO:0000259" key="5">
    <source>
        <dbReference type="PROSITE" id="PS01124"/>
    </source>
</evidence>
<dbReference type="EMBL" id="CAOF01000179">
    <property type="protein sequence ID" value="CCO49496.1"/>
    <property type="molecule type" value="Genomic_DNA"/>
</dbReference>
<organism evidence="6 7">
    <name type="scientific">Vibrio nigripulchritudo SOn1</name>
    <dbReference type="NCBI Taxonomy" id="1238450"/>
    <lineage>
        <taxon>Bacteria</taxon>
        <taxon>Pseudomonadati</taxon>
        <taxon>Pseudomonadota</taxon>
        <taxon>Gammaproteobacteria</taxon>
        <taxon>Vibrionales</taxon>
        <taxon>Vibrionaceae</taxon>
        <taxon>Vibrio</taxon>
    </lineage>
</organism>
<dbReference type="AlphaFoldDB" id="A0AAV2VY17"/>
<proteinExistence type="predicted"/>
<sequence length="340" mass="37744">MPSIPLPFVVVLLLVVLFASLSQRKNKSYLPALIFIACSAVTISLVGLRWTTDWEWVRNIQPIVASLVPPLTWWCFTHALSGKGKWQLLQTPVVACAALLISYSPALYGFVDVFIVLVYLGYAVALFRLNKRSSDVWEGVKFSQMPAFKGLLYFAAGLLAFSTLVDIAIVIDFALSEGKNVVAILSVGHSLILPVLAYVVTVASGSVAEPSEALPVVTQVTPTRSEEQDENEHQAVLDVVQELLSEHNLHADPNLNLNKLARKAGIPSRKISSAVNALKQRNVSQFINEYRIQDAMRLLETTNHTVTEIYEMVGFHSKSNFNREFSRVTETTPSRYRKQA</sequence>
<dbReference type="Gene3D" id="1.10.10.60">
    <property type="entry name" value="Homeodomain-like"/>
    <property type="match status" value="1"/>
</dbReference>
<name>A0AAV2VY17_9VIBR</name>
<evidence type="ECO:0000256" key="4">
    <source>
        <dbReference type="SAM" id="Phobius"/>
    </source>
</evidence>
<accession>A0AAV2VY17</accession>
<gene>
    <name evidence="6" type="ORF">VIBNISOn1_830052</name>
</gene>
<keyword evidence="2 6" id="KW-0238">DNA-binding</keyword>
<feature type="transmembrane region" description="Helical" evidence="4">
    <location>
        <begin position="29"/>
        <end position="50"/>
    </location>
</feature>
<dbReference type="InterPro" id="IPR018060">
    <property type="entry name" value="HTH_AraC"/>
</dbReference>
<dbReference type="PANTHER" id="PTHR43280:SF29">
    <property type="entry name" value="ARAC-FAMILY TRANSCRIPTIONAL REGULATOR"/>
    <property type="match status" value="1"/>
</dbReference>
<evidence type="ECO:0000313" key="7">
    <source>
        <dbReference type="Proteomes" id="UP000018211"/>
    </source>
</evidence>
<feature type="transmembrane region" description="Helical" evidence="4">
    <location>
        <begin position="6"/>
        <end position="22"/>
    </location>
</feature>
<dbReference type="Pfam" id="PF12833">
    <property type="entry name" value="HTH_18"/>
    <property type="match status" value="1"/>
</dbReference>
<keyword evidence="4" id="KW-0812">Transmembrane</keyword>
<evidence type="ECO:0000256" key="3">
    <source>
        <dbReference type="ARBA" id="ARBA00023163"/>
    </source>
</evidence>
<dbReference type="InterPro" id="IPR009057">
    <property type="entry name" value="Homeodomain-like_sf"/>
</dbReference>
<keyword evidence="3" id="KW-0804">Transcription</keyword>
<dbReference type="GO" id="GO:0043565">
    <property type="term" value="F:sequence-specific DNA binding"/>
    <property type="evidence" value="ECO:0007669"/>
    <property type="project" value="InterPro"/>
</dbReference>
<keyword evidence="1" id="KW-0805">Transcription regulation</keyword>
<evidence type="ECO:0000313" key="6">
    <source>
        <dbReference type="EMBL" id="CCO49496.1"/>
    </source>
</evidence>
<dbReference type="Proteomes" id="UP000018211">
    <property type="component" value="Unassembled WGS sequence"/>
</dbReference>
<dbReference type="PROSITE" id="PS01124">
    <property type="entry name" value="HTH_ARAC_FAMILY_2"/>
    <property type="match status" value="1"/>
</dbReference>
<dbReference type="GO" id="GO:0003700">
    <property type="term" value="F:DNA-binding transcription factor activity"/>
    <property type="evidence" value="ECO:0007669"/>
    <property type="project" value="InterPro"/>
</dbReference>
<feature type="transmembrane region" description="Helical" evidence="4">
    <location>
        <begin position="151"/>
        <end position="175"/>
    </location>
</feature>
<comment type="caution">
    <text evidence="6">The sequence shown here is derived from an EMBL/GenBank/DDBJ whole genome shotgun (WGS) entry which is preliminary data.</text>
</comment>
<feature type="domain" description="HTH araC/xylS-type" evidence="5">
    <location>
        <begin position="234"/>
        <end position="339"/>
    </location>
</feature>
<keyword evidence="4" id="KW-0472">Membrane</keyword>
<evidence type="ECO:0000256" key="2">
    <source>
        <dbReference type="ARBA" id="ARBA00023125"/>
    </source>
</evidence>
<feature type="transmembrane region" description="Helical" evidence="4">
    <location>
        <begin position="113"/>
        <end position="130"/>
    </location>
</feature>
<dbReference type="RefSeq" id="WP_022613598.1">
    <property type="nucleotide sequence ID" value="NZ_LK391965.1"/>
</dbReference>
<dbReference type="SUPFAM" id="SSF46689">
    <property type="entry name" value="Homeodomain-like"/>
    <property type="match status" value="1"/>
</dbReference>
<dbReference type="PANTHER" id="PTHR43280">
    <property type="entry name" value="ARAC-FAMILY TRANSCRIPTIONAL REGULATOR"/>
    <property type="match status" value="1"/>
</dbReference>
<protein>
    <submittedName>
        <fullName evidence="6">AraC-type DNA-binding domain-containing protein</fullName>
    </submittedName>
</protein>
<dbReference type="SMART" id="SM00342">
    <property type="entry name" value="HTH_ARAC"/>
    <property type="match status" value="1"/>
</dbReference>
<keyword evidence="4" id="KW-1133">Transmembrane helix</keyword>